<dbReference type="GO" id="GO:0015074">
    <property type="term" value="P:DNA integration"/>
    <property type="evidence" value="ECO:0007669"/>
    <property type="project" value="InterPro"/>
</dbReference>
<dbReference type="InterPro" id="IPR010998">
    <property type="entry name" value="Integrase_recombinase_N"/>
</dbReference>
<sequence length="381" mass="44678">MKYPTMKFVFDRKKVATKEKKGLVQIEVTSERKRKWISANVKLYADQWDNRKKVIRHEDSIQLNSVLDAQMAALNEFVGDLIKRNVPFDFDKLDDFLSRRTRSVSFIDFVRERIEERMDIEESTRKQHKTLLAALEAFGKMNYADNITPCTIQEYYEYILSTGVTKPTAYNYIKRLRVYIHLAMKYGIIEKDPSEGMHFERGKFESRKYLTEEELRSVKECKISIAPVRVVRDLFLFQCYTGLAYSDFSKFDFKNDVEKRNGKYVIADKRLKTKEDYFIVLLSPALEILKKYKYELPKISNVEYNRSLKVMAMFANVNKNITTHVARHTFAVFALNNGVPMEIVSKMLGHTNIRTTQIYAKVLNKEVEKGFDLLESKISGE</sequence>
<dbReference type="PANTHER" id="PTHR30349">
    <property type="entry name" value="PHAGE INTEGRASE-RELATED"/>
    <property type="match status" value="1"/>
</dbReference>
<comment type="caution">
    <text evidence="5">The sequence shown here is derived from an EMBL/GenBank/DDBJ whole genome shotgun (WGS) entry which is preliminary data.</text>
</comment>
<evidence type="ECO:0000256" key="3">
    <source>
        <dbReference type="ARBA" id="ARBA00023172"/>
    </source>
</evidence>
<organism evidence="5">
    <name type="scientific">gut metagenome</name>
    <dbReference type="NCBI Taxonomy" id="749906"/>
    <lineage>
        <taxon>unclassified sequences</taxon>
        <taxon>metagenomes</taxon>
        <taxon>organismal metagenomes</taxon>
    </lineage>
</organism>
<evidence type="ECO:0000259" key="4">
    <source>
        <dbReference type="PROSITE" id="PS51898"/>
    </source>
</evidence>
<dbReference type="CDD" id="cd01185">
    <property type="entry name" value="INTN1_C_like"/>
    <property type="match status" value="1"/>
</dbReference>
<comment type="similarity">
    <text evidence="1">Belongs to the 'phage' integrase family.</text>
</comment>
<dbReference type="Pfam" id="PF13102">
    <property type="entry name" value="Phage_int_SAM_5"/>
    <property type="match status" value="1"/>
</dbReference>
<dbReference type="SUPFAM" id="SSF56349">
    <property type="entry name" value="DNA breaking-rejoining enzymes"/>
    <property type="match status" value="1"/>
</dbReference>
<keyword evidence="2" id="KW-0238">DNA-binding</keyword>
<dbReference type="InterPro" id="IPR035386">
    <property type="entry name" value="Arm-DNA-bind_5"/>
</dbReference>
<feature type="domain" description="Tyr recombinase" evidence="4">
    <location>
        <begin position="205"/>
        <end position="372"/>
    </location>
</feature>
<dbReference type="GO" id="GO:0006310">
    <property type="term" value="P:DNA recombination"/>
    <property type="evidence" value="ECO:0007669"/>
    <property type="project" value="UniProtKB-KW"/>
</dbReference>
<dbReference type="Gene3D" id="1.10.150.130">
    <property type="match status" value="1"/>
</dbReference>
<dbReference type="PROSITE" id="PS51898">
    <property type="entry name" value="TYR_RECOMBINASE"/>
    <property type="match status" value="1"/>
</dbReference>
<dbReference type="Gene3D" id="1.10.443.10">
    <property type="entry name" value="Intergrase catalytic core"/>
    <property type="match status" value="1"/>
</dbReference>
<dbReference type="InterPro" id="IPR011010">
    <property type="entry name" value="DNA_brk_join_enz"/>
</dbReference>
<dbReference type="Pfam" id="PF00589">
    <property type="entry name" value="Phage_integrase"/>
    <property type="match status" value="1"/>
</dbReference>
<gene>
    <name evidence="5" type="ORF">EVA_22237</name>
</gene>
<keyword evidence="3" id="KW-0233">DNA recombination</keyword>
<dbReference type="InterPro" id="IPR025269">
    <property type="entry name" value="SAM-like_dom"/>
</dbReference>
<dbReference type="InterPro" id="IPR050090">
    <property type="entry name" value="Tyrosine_recombinase_XerCD"/>
</dbReference>
<reference evidence="5" key="1">
    <citation type="journal article" date="2012" name="PLoS ONE">
        <title>Gene sets for utilization of primary and secondary nutrition supplies in the distal gut of endangered iberian lynx.</title>
        <authorList>
            <person name="Alcaide M."/>
            <person name="Messina E."/>
            <person name="Richter M."/>
            <person name="Bargiela R."/>
            <person name="Peplies J."/>
            <person name="Huws S.A."/>
            <person name="Newbold C.J."/>
            <person name="Golyshin P.N."/>
            <person name="Simon M.A."/>
            <person name="Lopez G."/>
            <person name="Yakimov M.M."/>
            <person name="Ferrer M."/>
        </authorList>
    </citation>
    <scope>NUCLEOTIDE SEQUENCE</scope>
</reference>
<dbReference type="Pfam" id="PF17293">
    <property type="entry name" value="Arm-DNA-bind_5"/>
    <property type="match status" value="1"/>
</dbReference>
<protein>
    <submittedName>
        <fullName evidence="5">Tyrosine type site-specific recombinase</fullName>
    </submittedName>
</protein>
<dbReference type="InterPro" id="IPR013762">
    <property type="entry name" value="Integrase-like_cat_sf"/>
</dbReference>
<dbReference type="PANTHER" id="PTHR30349:SF64">
    <property type="entry name" value="PROPHAGE INTEGRASE INTD-RELATED"/>
    <property type="match status" value="1"/>
</dbReference>
<evidence type="ECO:0000256" key="2">
    <source>
        <dbReference type="ARBA" id="ARBA00023125"/>
    </source>
</evidence>
<dbReference type="InterPro" id="IPR002104">
    <property type="entry name" value="Integrase_catalytic"/>
</dbReference>
<accession>J9FJ38</accession>
<name>J9FJ38_9ZZZZ</name>
<evidence type="ECO:0000256" key="1">
    <source>
        <dbReference type="ARBA" id="ARBA00008857"/>
    </source>
</evidence>
<dbReference type="GO" id="GO:0003677">
    <property type="term" value="F:DNA binding"/>
    <property type="evidence" value="ECO:0007669"/>
    <property type="project" value="UniProtKB-KW"/>
</dbReference>
<dbReference type="AlphaFoldDB" id="J9FJ38"/>
<proteinExistence type="inferred from homology"/>
<dbReference type="EMBL" id="AMCI01009345">
    <property type="protein sequence ID" value="EJW89637.1"/>
    <property type="molecule type" value="Genomic_DNA"/>
</dbReference>
<evidence type="ECO:0000313" key="5">
    <source>
        <dbReference type="EMBL" id="EJW89637.1"/>
    </source>
</evidence>